<dbReference type="HOGENOM" id="CLU_117141_2_0_6"/>
<dbReference type="NCBIfam" id="TIGR01635">
    <property type="entry name" value="tail_comp_S"/>
    <property type="match status" value="1"/>
</dbReference>
<keyword evidence="2" id="KW-1185">Reference proteome</keyword>
<reference evidence="1 2" key="1">
    <citation type="journal article" date="2013" name="Genome Announc.">
        <title>Genome Sequence of Thalassolituus oleivorans MIL-1 (DSM 14913T).</title>
        <authorList>
            <person name="Golyshin P.N."/>
            <person name="Werner J."/>
            <person name="Chernikova T.N."/>
            <person name="Tran H."/>
            <person name="Ferrer M."/>
            <person name="Yakimov M.M."/>
            <person name="Teeling H."/>
            <person name="Golyshina O.V."/>
        </authorList>
    </citation>
    <scope>NUCLEOTIDE SEQUENCE [LARGE SCALE GENOMIC DNA]</scope>
    <source>
        <strain evidence="1 2">MIL-1</strain>
    </source>
</reference>
<sequence length="159" mass="16951">MSLQLNINMSQIKRLGARIQALGNIDHGELLEGIAAEVETQTRRRISEEKTAPDGTAWPEWSEDYAATRNGGQSLLESSGALIDSIESVASDDSVEIGSNLIYAAIHNLGGTEDMAPGPAGIPARQYLGFSDDNLSDLQNVVDDFVDAAIDEHLKAGAL</sequence>
<dbReference type="AlphaFoldDB" id="M5DM48"/>
<dbReference type="PATRIC" id="fig|1298593.3.peg.473"/>
<dbReference type="Proteomes" id="UP000011866">
    <property type="component" value="Chromosome"/>
</dbReference>
<dbReference type="Pfam" id="PF05069">
    <property type="entry name" value="Phage_tail_S"/>
    <property type="match status" value="1"/>
</dbReference>
<evidence type="ECO:0000313" key="1">
    <source>
        <dbReference type="EMBL" id="CCU70935.1"/>
    </source>
</evidence>
<proteinExistence type="predicted"/>
<protein>
    <submittedName>
        <fullName evidence="1">Phage virion morphogenesis protein</fullName>
    </submittedName>
</protein>
<accession>M5DM48</accession>
<dbReference type="EMBL" id="HF680312">
    <property type="protein sequence ID" value="CCU70935.1"/>
    <property type="molecule type" value="Genomic_DNA"/>
</dbReference>
<dbReference type="RefSeq" id="WP_015485675.1">
    <property type="nucleotide sequence ID" value="NC_020888.1"/>
</dbReference>
<organism evidence="1 2">
    <name type="scientific">Thalassolituus oleivorans MIL-1</name>
    <dbReference type="NCBI Taxonomy" id="1298593"/>
    <lineage>
        <taxon>Bacteria</taxon>
        <taxon>Pseudomonadati</taxon>
        <taxon>Pseudomonadota</taxon>
        <taxon>Gammaproteobacteria</taxon>
        <taxon>Oceanospirillales</taxon>
        <taxon>Oceanospirillaceae</taxon>
        <taxon>Thalassolituus</taxon>
    </lineage>
</organism>
<dbReference type="eggNOG" id="COG5005">
    <property type="taxonomic scope" value="Bacteria"/>
</dbReference>
<dbReference type="InterPro" id="IPR006522">
    <property type="entry name" value="Phage_virion_morphogenesis"/>
</dbReference>
<name>M5DM48_9GAMM</name>
<dbReference type="GeneID" id="79175480"/>
<evidence type="ECO:0000313" key="2">
    <source>
        <dbReference type="Proteomes" id="UP000011866"/>
    </source>
</evidence>
<gene>
    <name evidence="1" type="ORF">TOL_0496</name>
</gene>
<dbReference type="KEGG" id="tol:TOL_0496"/>